<dbReference type="EMBL" id="NAAC01000006">
    <property type="protein sequence ID" value="RDJ14352.1"/>
    <property type="molecule type" value="Genomic_DNA"/>
</dbReference>
<dbReference type="InterPro" id="IPR011008">
    <property type="entry name" value="Dimeric_a/b-barrel"/>
</dbReference>
<proteinExistence type="predicted"/>
<sequence length="89" mass="9671">MPTMFVRHEVSDYAAWRKVYDAFAPVQKANGVTAEAVYQAADNPNDVTVTHEFATVEAAQAFGKLEELRAAMRTGGVLGAPTVWLTNKA</sequence>
<dbReference type="AlphaFoldDB" id="A0A370KTN2"/>
<reference evidence="1 2" key="1">
    <citation type="submission" date="2017-03" db="EMBL/GenBank/DDBJ databases">
        <title>Genome analysis of Rhizobial strains effectives or ineffectives for nitrogen fixation isolated from bean seeds.</title>
        <authorList>
            <person name="Peralta H."/>
            <person name="Aguilar-Vera A."/>
            <person name="Mora Y."/>
            <person name="Vargas-Lagunas C."/>
            <person name="Girard L."/>
            <person name="Mora J."/>
        </authorList>
    </citation>
    <scope>NUCLEOTIDE SEQUENCE [LARGE SCALE GENOMIC DNA]</scope>
    <source>
        <strain evidence="1 2">CCGM3</strain>
    </source>
</reference>
<evidence type="ECO:0000313" key="2">
    <source>
        <dbReference type="Proteomes" id="UP000254939"/>
    </source>
</evidence>
<protein>
    <submittedName>
        <fullName evidence="1">Cyclase</fullName>
    </submittedName>
</protein>
<organism evidence="1 2">
    <name type="scientific">Rhizobium grahamii</name>
    <dbReference type="NCBI Taxonomy" id="1120045"/>
    <lineage>
        <taxon>Bacteria</taxon>
        <taxon>Pseudomonadati</taxon>
        <taxon>Pseudomonadota</taxon>
        <taxon>Alphaproteobacteria</taxon>
        <taxon>Hyphomicrobiales</taxon>
        <taxon>Rhizobiaceae</taxon>
        <taxon>Rhizobium/Agrobacterium group</taxon>
        <taxon>Rhizobium</taxon>
    </lineage>
</organism>
<dbReference type="Proteomes" id="UP000254939">
    <property type="component" value="Unassembled WGS sequence"/>
</dbReference>
<accession>A0A370KTN2</accession>
<evidence type="ECO:0000313" key="1">
    <source>
        <dbReference type="EMBL" id="RDJ14352.1"/>
    </source>
</evidence>
<dbReference type="RefSeq" id="WP_114712015.1">
    <property type="nucleotide sequence ID" value="NZ_KZ857258.1"/>
</dbReference>
<name>A0A370KTN2_9HYPH</name>
<gene>
    <name evidence="1" type="ORF">B5K06_05480</name>
</gene>
<dbReference type="OrthoDB" id="5738530at2"/>
<dbReference type="SUPFAM" id="SSF54909">
    <property type="entry name" value="Dimeric alpha+beta barrel"/>
    <property type="match status" value="1"/>
</dbReference>
<comment type="caution">
    <text evidence="1">The sequence shown here is derived from an EMBL/GenBank/DDBJ whole genome shotgun (WGS) entry which is preliminary data.</text>
</comment>